<keyword evidence="4" id="KW-0378">Hydrolase</keyword>
<dbReference type="GO" id="GO:0004252">
    <property type="term" value="F:serine-type endopeptidase activity"/>
    <property type="evidence" value="ECO:0007669"/>
    <property type="project" value="InterPro"/>
</dbReference>
<keyword evidence="11" id="KW-1185">Reference proteome</keyword>
<dbReference type="PANTHER" id="PTHR43731:SF14">
    <property type="entry name" value="PRESENILIN-ASSOCIATED RHOMBOID-LIKE PROTEIN, MITOCHONDRIAL"/>
    <property type="match status" value="1"/>
</dbReference>
<name>A0A0G4ETM8_VITBC</name>
<comment type="similarity">
    <text evidence="2">Belongs to the peptidase S54 family.</text>
</comment>
<dbReference type="STRING" id="1169540.A0A0G4ETM8"/>
<keyword evidence="6 8" id="KW-0472">Membrane</keyword>
<feature type="transmembrane region" description="Helical" evidence="8">
    <location>
        <begin position="210"/>
        <end position="229"/>
    </location>
</feature>
<dbReference type="PANTHER" id="PTHR43731">
    <property type="entry name" value="RHOMBOID PROTEASE"/>
    <property type="match status" value="1"/>
</dbReference>
<evidence type="ECO:0000256" key="7">
    <source>
        <dbReference type="SAM" id="MobiDB-lite"/>
    </source>
</evidence>
<dbReference type="OMA" id="ASWESWE"/>
<accession>A0A0G4ETM8</accession>
<feature type="domain" description="Peptidase S54 rhomboid" evidence="9">
    <location>
        <begin position="171"/>
        <end position="307"/>
    </location>
</feature>
<dbReference type="Proteomes" id="UP000041254">
    <property type="component" value="Unassembled WGS sequence"/>
</dbReference>
<evidence type="ECO:0000256" key="2">
    <source>
        <dbReference type="ARBA" id="ARBA00009045"/>
    </source>
</evidence>
<feature type="compositionally biased region" description="Low complexity" evidence="7">
    <location>
        <begin position="10"/>
        <end position="24"/>
    </location>
</feature>
<reference evidence="10 11" key="1">
    <citation type="submission" date="2014-11" db="EMBL/GenBank/DDBJ databases">
        <authorList>
            <person name="Zhu J."/>
            <person name="Qi W."/>
            <person name="Song R."/>
        </authorList>
    </citation>
    <scope>NUCLEOTIDE SEQUENCE [LARGE SCALE GENOMIC DNA]</scope>
</reference>
<evidence type="ECO:0000259" key="9">
    <source>
        <dbReference type="Pfam" id="PF01694"/>
    </source>
</evidence>
<evidence type="ECO:0000256" key="6">
    <source>
        <dbReference type="ARBA" id="ARBA00023136"/>
    </source>
</evidence>
<evidence type="ECO:0000256" key="4">
    <source>
        <dbReference type="ARBA" id="ARBA00022801"/>
    </source>
</evidence>
<sequence length="325" mass="37068">MVEERRTDSAAGEGAARRPAAATPRRPTRWRIRLTVPVQVCCVSAALVCLYLTNPSERDLRRYMHAQRHNIKAKLQGLLEDSAKWLGVQERHYYDLLVCSVYFHPRDTFIGLARHWFSLGIPIPAMRQKWTIEQELNVLVVTQISVFFLWQLARIFVGKHFVASYHNLYARPWSLLLAPLSHADVFQLIVNVFAYLTFSPELRRSLGAVAFYRLYIGGSVFSLLCSVVLSKLLLHQNVERLGSNGGMYAMMSFHAFHLPNRVMRFLGYPMRAPLVLLASLLLDMATGHLDIIGHCAGAIYGAVYYLAYRLSKPVFEELLHVMFGQ</sequence>
<dbReference type="Gene3D" id="1.20.1540.10">
    <property type="entry name" value="Rhomboid-like"/>
    <property type="match status" value="1"/>
</dbReference>
<comment type="subcellular location">
    <subcellularLocation>
        <location evidence="1">Membrane</location>
        <topology evidence="1">Multi-pass membrane protein</topology>
    </subcellularLocation>
</comment>
<dbReference type="SUPFAM" id="SSF144091">
    <property type="entry name" value="Rhomboid-like"/>
    <property type="match status" value="1"/>
</dbReference>
<keyword evidence="5 8" id="KW-1133">Transmembrane helix</keyword>
<dbReference type="AlphaFoldDB" id="A0A0G4ETM8"/>
<feature type="region of interest" description="Disordered" evidence="7">
    <location>
        <begin position="1"/>
        <end position="24"/>
    </location>
</feature>
<dbReference type="InterPro" id="IPR035952">
    <property type="entry name" value="Rhomboid-like_sf"/>
</dbReference>
<dbReference type="GO" id="GO:0016020">
    <property type="term" value="C:membrane"/>
    <property type="evidence" value="ECO:0007669"/>
    <property type="project" value="UniProtKB-SubCell"/>
</dbReference>
<keyword evidence="3 8" id="KW-0812">Transmembrane</keyword>
<evidence type="ECO:0000256" key="8">
    <source>
        <dbReference type="SAM" id="Phobius"/>
    </source>
</evidence>
<feature type="transmembrane region" description="Helical" evidence="8">
    <location>
        <begin position="136"/>
        <end position="153"/>
    </location>
</feature>
<dbReference type="InterPro" id="IPR050925">
    <property type="entry name" value="Rhomboid_protease_S54"/>
</dbReference>
<feature type="transmembrane region" description="Helical" evidence="8">
    <location>
        <begin position="291"/>
        <end position="308"/>
    </location>
</feature>
<evidence type="ECO:0000256" key="1">
    <source>
        <dbReference type="ARBA" id="ARBA00004141"/>
    </source>
</evidence>
<gene>
    <name evidence="10" type="ORF">Vbra_20801</name>
</gene>
<dbReference type="EMBL" id="CDMY01000306">
    <property type="protein sequence ID" value="CEM01597.1"/>
    <property type="molecule type" value="Genomic_DNA"/>
</dbReference>
<dbReference type="OrthoDB" id="418595at2759"/>
<evidence type="ECO:0000256" key="3">
    <source>
        <dbReference type="ARBA" id="ARBA00022692"/>
    </source>
</evidence>
<proteinExistence type="inferred from homology"/>
<evidence type="ECO:0000256" key="5">
    <source>
        <dbReference type="ARBA" id="ARBA00022989"/>
    </source>
</evidence>
<feature type="transmembrane region" description="Helical" evidence="8">
    <location>
        <begin position="173"/>
        <end position="198"/>
    </location>
</feature>
<dbReference type="VEuPathDB" id="CryptoDB:Vbra_20801"/>
<evidence type="ECO:0000313" key="11">
    <source>
        <dbReference type="Proteomes" id="UP000041254"/>
    </source>
</evidence>
<protein>
    <recommendedName>
        <fullName evidence="9">Peptidase S54 rhomboid domain-containing protein</fullName>
    </recommendedName>
</protein>
<dbReference type="InterPro" id="IPR022764">
    <property type="entry name" value="Peptidase_S54_rhomboid_dom"/>
</dbReference>
<dbReference type="InParanoid" id="A0A0G4ETM8"/>
<dbReference type="Pfam" id="PF01694">
    <property type="entry name" value="Rhomboid"/>
    <property type="match status" value="1"/>
</dbReference>
<organism evidence="10 11">
    <name type="scientific">Vitrella brassicaformis (strain CCMP3155)</name>
    <dbReference type="NCBI Taxonomy" id="1169540"/>
    <lineage>
        <taxon>Eukaryota</taxon>
        <taxon>Sar</taxon>
        <taxon>Alveolata</taxon>
        <taxon>Colpodellida</taxon>
        <taxon>Vitrellaceae</taxon>
        <taxon>Vitrella</taxon>
    </lineage>
</organism>
<evidence type="ECO:0000313" key="10">
    <source>
        <dbReference type="EMBL" id="CEM01597.1"/>
    </source>
</evidence>